<organism evidence="2 3">
    <name type="scientific">Elysia marginata</name>
    <dbReference type="NCBI Taxonomy" id="1093978"/>
    <lineage>
        <taxon>Eukaryota</taxon>
        <taxon>Metazoa</taxon>
        <taxon>Spiralia</taxon>
        <taxon>Lophotrochozoa</taxon>
        <taxon>Mollusca</taxon>
        <taxon>Gastropoda</taxon>
        <taxon>Heterobranchia</taxon>
        <taxon>Euthyneura</taxon>
        <taxon>Panpulmonata</taxon>
        <taxon>Sacoglossa</taxon>
        <taxon>Placobranchoidea</taxon>
        <taxon>Plakobranchidae</taxon>
        <taxon>Elysia</taxon>
    </lineage>
</organism>
<accession>A0AAV4I0L2</accession>
<evidence type="ECO:0000313" key="3">
    <source>
        <dbReference type="Proteomes" id="UP000762676"/>
    </source>
</evidence>
<comment type="caution">
    <text evidence="2">The sequence shown here is derived from an EMBL/GenBank/DDBJ whole genome shotgun (WGS) entry which is preliminary data.</text>
</comment>
<dbReference type="Proteomes" id="UP000762676">
    <property type="component" value="Unassembled WGS sequence"/>
</dbReference>
<proteinExistence type="predicted"/>
<evidence type="ECO:0000256" key="1">
    <source>
        <dbReference type="SAM" id="MobiDB-lite"/>
    </source>
</evidence>
<dbReference type="AlphaFoldDB" id="A0AAV4I0L2"/>
<gene>
    <name evidence="2" type="ORF">ElyMa_006476900</name>
</gene>
<name>A0AAV4I0L2_9GAST</name>
<keyword evidence="3" id="KW-1185">Reference proteome</keyword>
<reference evidence="2 3" key="1">
    <citation type="journal article" date="2021" name="Elife">
        <title>Chloroplast acquisition without the gene transfer in kleptoplastic sea slugs, Plakobranchus ocellatus.</title>
        <authorList>
            <person name="Maeda T."/>
            <person name="Takahashi S."/>
            <person name="Yoshida T."/>
            <person name="Shimamura S."/>
            <person name="Takaki Y."/>
            <person name="Nagai Y."/>
            <person name="Toyoda A."/>
            <person name="Suzuki Y."/>
            <person name="Arimoto A."/>
            <person name="Ishii H."/>
            <person name="Satoh N."/>
            <person name="Nishiyama T."/>
            <person name="Hasebe M."/>
            <person name="Maruyama T."/>
            <person name="Minagawa J."/>
            <person name="Obokata J."/>
            <person name="Shigenobu S."/>
        </authorList>
    </citation>
    <scope>NUCLEOTIDE SEQUENCE [LARGE SCALE GENOMIC DNA]</scope>
</reference>
<evidence type="ECO:0000313" key="2">
    <source>
        <dbReference type="EMBL" id="GFS03677.1"/>
    </source>
</evidence>
<dbReference type="EMBL" id="BMAT01013006">
    <property type="protein sequence ID" value="GFS03677.1"/>
    <property type="molecule type" value="Genomic_DNA"/>
</dbReference>
<sequence>MSRRWARSRRLSQGDAIGVKRLTGSRLGERFPMDTTPGQTVDCPRSELGQPAGLVIRRTGPAGELPTVTWWSDWNHRLS</sequence>
<feature type="region of interest" description="Disordered" evidence="1">
    <location>
        <begin position="22"/>
        <end position="47"/>
    </location>
</feature>
<protein>
    <submittedName>
        <fullName evidence="2">Uncharacterized protein</fullName>
    </submittedName>
</protein>